<dbReference type="EMBL" id="CP001857">
    <property type="protein sequence ID" value="ADB57952.1"/>
    <property type="molecule type" value="Genomic_DNA"/>
</dbReference>
<organism evidence="2 3">
    <name type="scientific">Archaeoglobus profundus (strain DSM 5631 / JCM 9629 / NBRC 100127 / Av18)</name>
    <dbReference type="NCBI Taxonomy" id="572546"/>
    <lineage>
        <taxon>Archaea</taxon>
        <taxon>Methanobacteriati</taxon>
        <taxon>Methanobacteriota</taxon>
        <taxon>Archaeoglobi</taxon>
        <taxon>Archaeoglobales</taxon>
        <taxon>Archaeoglobaceae</taxon>
        <taxon>Archaeoglobus</taxon>
    </lineage>
</organism>
<keyword evidence="1" id="KW-0812">Transmembrane</keyword>
<reference evidence="2 3" key="1">
    <citation type="journal article" date="2010" name="Stand. Genomic Sci.">
        <title>Complete genome sequence of Archaeoglobus profundus type strain (AV18).</title>
        <authorList>
            <person name="von Jan M."/>
            <person name="Lapidus A."/>
            <person name="Del Rio T.G."/>
            <person name="Copeland A."/>
            <person name="Tice H."/>
            <person name="Cheng J.F."/>
            <person name="Lucas S."/>
            <person name="Chen F."/>
            <person name="Nolan M."/>
            <person name="Goodwin L."/>
            <person name="Han C."/>
            <person name="Pitluck S."/>
            <person name="Liolios K."/>
            <person name="Ivanova N."/>
            <person name="Mavromatis K."/>
            <person name="Ovchinnikova G."/>
            <person name="Chertkov O."/>
            <person name="Pati A."/>
            <person name="Chen A."/>
            <person name="Palaniappan K."/>
            <person name="Land M."/>
            <person name="Hauser L."/>
            <person name="Chang Y.J."/>
            <person name="Jeffries C.D."/>
            <person name="Saunders E."/>
            <person name="Brettin T."/>
            <person name="Detter J.C."/>
            <person name="Chain P."/>
            <person name="Eichinger K."/>
            <person name="Huber H."/>
            <person name="Spring S."/>
            <person name="Rohde M."/>
            <person name="Goker M."/>
            <person name="Wirth R."/>
            <person name="Woyke T."/>
            <person name="Bristow J."/>
            <person name="Eisen J.A."/>
            <person name="Markowitz V."/>
            <person name="Hugenholtz P."/>
            <person name="Kyrpides N.C."/>
            <person name="Klenk H.P."/>
        </authorList>
    </citation>
    <scope>NUCLEOTIDE SEQUENCE [LARGE SCALE GENOMIC DNA]</scope>
    <source>
        <strain evidence="3">DSM 5631 / JCM 9629 / NBRC 100127 / Av18</strain>
    </source>
</reference>
<dbReference type="HOGENOM" id="CLU_2009990_0_0_2"/>
<gene>
    <name evidence="2" type="ordered locus">Arcpr_0891</name>
</gene>
<dbReference type="Proteomes" id="UP000001901">
    <property type="component" value="Chromosome"/>
</dbReference>
<dbReference type="RefSeq" id="WP_012940288.1">
    <property type="nucleotide sequence ID" value="NC_013741.1"/>
</dbReference>
<keyword evidence="3" id="KW-1185">Reference proteome</keyword>
<feature type="transmembrane region" description="Helical" evidence="1">
    <location>
        <begin position="96"/>
        <end position="116"/>
    </location>
</feature>
<feature type="transmembrane region" description="Helical" evidence="1">
    <location>
        <begin position="6"/>
        <end position="24"/>
    </location>
</feature>
<dbReference type="AlphaFoldDB" id="D2RI27"/>
<protein>
    <submittedName>
        <fullName evidence="2">Uncharacterized protein</fullName>
    </submittedName>
</protein>
<keyword evidence="1" id="KW-1133">Transmembrane helix</keyword>
<proteinExistence type="predicted"/>
<dbReference type="GeneID" id="8739556"/>
<accession>D2RI27</accession>
<dbReference type="STRING" id="572546.Arcpr_0891"/>
<name>D2RI27_ARCPA</name>
<evidence type="ECO:0000313" key="3">
    <source>
        <dbReference type="Proteomes" id="UP000001901"/>
    </source>
</evidence>
<feature type="transmembrane region" description="Helical" evidence="1">
    <location>
        <begin position="69"/>
        <end position="90"/>
    </location>
</feature>
<keyword evidence="1" id="KW-0472">Membrane</keyword>
<dbReference type="KEGG" id="apo:Arcpr_0891"/>
<evidence type="ECO:0000313" key="2">
    <source>
        <dbReference type="EMBL" id="ADB57952.1"/>
    </source>
</evidence>
<dbReference type="PaxDb" id="572546-Arcpr_0891"/>
<sequence length="123" mass="13848">MSKFYLIAGFIFVFNLIIGMLNALDLGYSAMHDPTWANTIHEQVQSANQYGSNPVTDVFYALGDFVRSLPWFIQAMFYATVLFPIMLSSWGLPSFIVTGLTAVVWFSYLAAIIEFISGRSVER</sequence>
<evidence type="ECO:0000256" key="1">
    <source>
        <dbReference type="SAM" id="Phobius"/>
    </source>
</evidence>